<evidence type="ECO:0000259" key="6">
    <source>
        <dbReference type="Pfam" id="PF25876"/>
    </source>
</evidence>
<dbReference type="EMBL" id="FUWR01000001">
    <property type="protein sequence ID" value="SJZ34961.1"/>
    <property type="molecule type" value="Genomic_DNA"/>
</dbReference>
<dbReference type="Proteomes" id="UP000190102">
    <property type="component" value="Unassembled WGS sequence"/>
</dbReference>
<dbReference type="Gene3D" id="2.40.50.100">
    <property type="match status" value="1"/>
</dbReference>
<feature type="domain" description="Multidrug resistance protein MdtA-like barrel-sandwich hybrid" evidence="7">
    <location>
        <begin position="65"/>
        <end position="207"/>
    </location>
</feature>
<dbReference type="RefSeq" id="WP_078788475.1">
    <property type="nucleotide sequence ID" value="NZ_FUWR01000001.1"/>
</dbReference>
<evidence type="ECO:0000256" key="4">
    <source>
        <dbReference type="SAM" id="MobiDB-lite"/>
    </source>
</evidence>
<sequence>MLQINSSRLIAAALLLAAGLTLSACGKKQAPKPQGGPPEVGVITVQTQRVALTTELSGRTSAQMVAEVRPQVSGIIQKRVFVEGSDVKAGQVLYQIDPASYQAAYASAKAGQGKAEATLGSVRLKAERYQDLVKIKAVSQQDNDDAQASLKLAEAELAAAKAAVETARINLAYTKVVAPISGRIGRSTVTDGALVTGNQAAALATIQQLGTMYVDVTQSSAELLKLKQNLASGQLKKDSATAQAKVKLLLEDGSAYPLPGILKFSEVTVDQSTGSITLRATFLNPKQVLLPGMFVRALLEEGVDEQAILVPQRGVTRNPKGDAMVMVVGTEEKVEPRVIKVVRTVGENWLVSDGLKTGDRIILEGLQKARPGTPVKAVPFGTSTPAAPSAAKQPAAATK</sequence>
<dbReference type="InterPro" id="IPR058627">
    <property type="entry name" value="MdtA-like_C"/>
</dbReference>
<protein>
    <submittedName>
        <fullName evidence="10">Membrane fusion protein, multidrug efflux system</fullName>
    </submittedName>
</protein>
<evidence type="ECO:0000256" key="1">
    <source>
        <dbReference type="ARBA" id="ARBA00004196"/>
    </source>
</evidence>
<dbReference type="Pfam" id="PF25876">
    <property type="entry name" value="HH_MFP_RND"/>
    <property type="match status" value="1"/>
</dbReference>
<feature type="signal peptide" evidence="5">
    <location>
        <begin position="1"/>
        <end position="24"/>
    </location>
</feature>
<feature type="domain" description="Multidrug resistance protein MdtA-like beta-barrel" evidence="8">
    <location>
        <begin position="211"/>
        <end position="302"/>
    </location>
</feature>
<dbReference type="GO" id="GO:0022857">
    <property type="term" value="F:transmembrane transporter activity"/>
    <property type="evidence" value="ECO:0007669"/>
    <property type="project" value="InterPro"/>
</dbReference>
<dbReference type="STRING" id="115783.SAMN02745119_00161"/>
<dbReference type="PANTHER" id="PTHR30158:SF3">
    <property type="entry name" value="MULTIDRUG EFFLUX PUMP SUBUNIT ACRA-RELATED"/>
    <property type="match status" value="1"/>
</dbReference>
<dbReference type="InterPro" id="IPR058624">
    <property type="entry name" value="MdtA-like_HH"/>
</dbReference>
<dbReference type="OrthoDB" id="9772050at2"/>
<dbReference type="NCBIfam" id="TIGR01730">
    <property type="entry name" value="RND_mfp"/>
    <property type="match status" value="1"/>
</dbReference>
<dbReference type="InterPro" id="IPR006143">
    <property type="entry name" value="RND_pump_MFP"/>
</dbReference>
<evidence type="ECO:0000259" key="7">
    <source>
        <dbReference type="Pfam" id="PF25917"/>
    </source>
</evidence>
<dbReference type="Pfam" id="PF25917">
    <property type="entry name" value="BSH_RND"/>
    <property type="match status" value="1"/>
</dbReference>
<keyword evidence="5" id="KW-0732">Signal</keyword>
<dbReference type="Gene3D" id="2.40.420.20">
    <property type="match status" value="1"/>
</dbReference>
<dbReference type="SUPFAM" id="SSF111369">
    <property type="entry name" value="HlyD-like secretion proteins"/>
    <property type="match status" value="1"/>
</dbReference>
<evidence type="ECO:0000313" key="10">
    <source>
        <dbReference type="EMBL" id="SJZ34961.1"/>
    </source>
</evidence>
<feature type="domain" description="Multidrug resistance protein MdtA-like C-terminal permuted SH3" evidence="9">
    <location>
        <begin position="306"/>
        <end position="368"/>
    </location>
</feature>
<comment type="subcellular location">
    <subcellularLocation>
        <location evidence="1">Cell envelope</location>
    </subcellularLocation>
</comment>
<evidence type="ECO:0000259" key="8">
    <source>
        <dbReference type="Pfam" id="PF25944"/>
    </source>
</evidence>
<comment type="similarity">
    <text evidence="2">Belongs to the membrane fusion protein (MFP) (TC 8.A.1) family.</text>
</comment>
<gene>
    <name evidence="10" type="ORF">SAMN02745119_00161</name>
</gene>
<evidence type="ECO:0000259" key="9">
    <source>
        <dbReference type="Pfam" id="PF25967"/>
    </source>
</evidence>
<dbReference type="PANTHER" id="PTHR30158">
    <property type="entry name" value="ACRA/E-RELATED COMPONENT OF DRUG EFFLUX TRANSPORTER"/>
    <property type="match status" value="1"/>
</dbReference>
<dbReference type="AlphaFoldDB" id="A0A1T4JXR1"/>
<accession>A0A1T4JXR1</accession>
<name>A0A1T4JXR1_9BACT</name>
<feature type="chain" id="PRO_5012323463" evidence="5">
    <location>
        <begin position="25"/>
        <end position="399"/>
    </location>
</feature>
<feature type="compositionally biased region" description="Low complexity" evidence="4">
    <location>
        <begin position="382"/>
        <end position="399"/>
    </location>
</feature>
<feature type="coiled-coil region" evidence="3">
    <location>
        <begin position="136"/>
        <end position="170"/>
    </location>
</feature>
<evidence type="ECO:0000256" key="5">
    <source>
        <dbReference type="SAM" id="SignalP"/>
    </source>
</evidence>
<dbReference type="Pfam" id="PF25967">
    <property type="entry name" value="RND-MFP_C"/>
    <property type="match status" value="1"/>
</dbReference>
<dbReference type="GO" id="GO:0005886">
    <property type="term" value="C:plasma membrane"/>
    <property type="evidence" value="ECO:0007669"/>
    <property type="project" value="UniProtKB-SubCell"/>
</dbReference>
<dbReference type="InterPro" id="IPR058625">
    <property type="entry name" value="MdtA-like_BSH"/>
</dbReference>
<evidence type="ECO:0000313" key="11">
    <source>
        <dbReference type="Proteomes" id="UP000190102"/>
    </source>
</evidence>
<reference evidence="11" key="1">
    <citation type="submission" date="2017-02" db="EMBL/GenBank/DDBJ databases">
        <authorList>
            <person name="Varghese N."/>
            <person name="Submissions S."/>
        </authorList>
    </citation>
    <scope>NUCLEOTIDE SEQUENCE [LARGE SCALE GENOMIC DNA]</scope>
    <source>
        <strain evidence="11">ATCC BAA-34</strain>
    </source>
</reference>
<evidence type="ECO:0000256" key="3">
    <source>
        <dbReference type="SAM" id="Coils"/>
    </source>
</evidence>
<feature type="domain" description="Multidrug resistance protein MdtA-like alpha-helical hairpin" evidence="6">
    <location>
        <begin position="105"/>
        <end position="174"/>
    </location>
</feature>
<dbReference type="Gene3D" id="1.10.287.470">
    <property type="entry name" value="Helix hairpin bin"/>
    <property type="match status" value="1"/>
</dbReference>
<dbReference type="GO" id="GO:0046677">
    <property type="term" value="P:response to antibiotic"/>
    <property type="evidence" value="ECO:0007669"/>
    <property type="project" value="TreeGrafter"/>
</dbReference>
<keyword evidence="11" id="KW-1185">Reference proteome</keyword>
<dbReference type="InterPro" id="IPR058626">
    <property type="entry name" value="MdtA-like_b-barrel"/>
</dbReference>
<dbReference type="FunFam" id="2.40.420.20:FF:000001">
    <property type="entry name" value="Efflux RND transporter periplasmic adaptor subunit"/>
    <property type="match status" value="1"/>
</dbReference>
<proteinExistence type="inferred from homology"/>
<dbReference type="Pfam" id="PF25944">
    <property type="entry name" value="Beta-barrel_RND"/>
    <property type="match status" value="1"/>
</dbReference>
<dbReference type="Gene3D" id="2.40.30.170">
    <property type="match status" value="1"/>
</dbReference>
<keyword evidence="3" id="KW-0175">Coiled coil</keyword>
<feature type="region of interest" description="Disordered" evidence="4">
    <location>
        <begin position="373"/>
        <end position="399"/>
    </location>
</feature>
<evidence type="ECO:0000256" key="2">
    <source>
        <dbReference type="ARBA" id="ARBA00009477"/>
    </source>
</evidence>
<organism evidence="10 11">
    <name type="scientific">Trichlorobacter thiogenes</name>
    <dbReference type="NCBI Taxonomy" id="115783"/>
    <lineage>
        <taxon>Bacteria</taxon>
        <taxon>Pseudomonadati</taxon>
        <taxon>Thermodesulfobacteriota</taxon>
        <taxon>Desulfuromonadia</taxon>
        <taxon>Geobacterales</taxon>
        <taxon>Geobacteraceae</taxon>
        <taxon>Trichlorobacter</taxon>
    </lineage>
</organism>